<gene>
    <name evidence="2" type="ORF">SDC9_131552</name>
</gene>
<name>A0A645D4R8_9ZZZZ</name>
<sequence>MIRAGARVSPGIQQMPRDDRAQRIGSCGNGKSAPATGLFRVILPQASGAAGSGDTFFTIFS</sequence>
<proteinExistence type="predicted"/>
<accession>A0A645D4R8</accession>
<reference evidence="2" key="1">
    <citation type="submission" date="2019-08" db="EMBL/GenBank/DDBJ databases">
        <authorList>
            <person name="Kucharzyk K."/>
            <person name="Murdoch R.W."/>
            <person name="Higgins S."/>
            <person name="Loffler F."/>
        </authorList>
    </citation>
    <scope>NUCLEOTIDE SEQUENCE</scope>
</reference>
<dbReference type="AlphaFoldDB" id="A0A645D4R8"/>
<evidence type="ECO:0000313" key="2">
    <source>
        <dbReference type="EMBL" id="MPM84480.1"/>
    </source>
</evidence>
<dbReference type="EMBL" id="VSSQ01033014">
    <property type="protein sequence ID" value="MPM84480.1"/>
    <property type="molecule type" value="Genomic_DNA"/>
</dbReference>
<organism evidence="2">
    <name type="scientific">bioreactor metagenome</name>
    <dbReference type="NCBI Taxonomy" id="1076179"/>
    <lineage>
        <taxon>unclassified sequences</taxon>
        <taxon>metagenomes</taxon>
        <taxon>ecological metagenomes</taxon>
    </lineage>
</organism>
<protein>
    <submittedName>
        <fullName evidence="2">Uncharacterized protein</fullName>
    </submittedName>
</protein>
<comment type="caution">
    <text evidence="2">The sequence shown here is derived from an EMBL/GenBank/DDBJ whole genome shotgun (WGS) entry which is preliminary data.</text>
</comment>
<feature type="region of interest" description="Disordered" evidence="1">
    <location>
        <begin position="1"/>
        <end position="29"/>
    </location>
</feature>
<evidence type="ECO:0000256" key="1">
    <source>
        <dbReference type="SAM" id="MobiDB-lite"/>
    </source>
</evidence>